<dbReference type="SUPFAM" id="SSF56281">
    <property type="entry name" value="Metallo-hydrolase/oxidoreductase"/>
    <property type="match status" value="1"/>
</dbReference>
<evidence type="ECO:0000259" key="2">
    <source>
        <dbReference type="Pfam" id="PF12706"/>
    </source>
</evidence>
<dbReference type="InterPro" id="IPR036866">
    <property type="entry name" value="RibonucZ/Hydroxyglut_hydro"/>
</dbReference>
<protein>
    <submittedName>
        <fullName evidence="3">MBL fold metallo-hydrolase</fullName>
    </submittedName>
</protein>
<dbReference type="RefSeq" id="WP_114790203.1">
    <property type="nucleotide sequence ID" value="NZ_CP139960.1"/>
</dbReference>
<dbReference type="InterPro" id="IPR001279">
    <property type="entry name" value="Metallo-B-lactamas"/>
</dbReference>
<evidence type="ECO:0000313" key="3">
    <source>
        <dbReference type="EMBL" id="WQD36580.1"/>
    </source>
</evidence>
<keyword evidence="1" id="KW-1133">Transmembrane helix</keyword>
<keyword evidence="4" id="KW-1185">Reference proteome</keyword>
<organism evidence="3 4">
    <name type="scientific">Niabella yanshanensis</name>
    <dbReference type="NCBI Taxonomy" id="577386"/>
    <lineage>
        <taxon>Bacteria</taxon>
        <taxon>Pseudomonadati</taxon>
        <taxon>Bacteroidota</taxon>
        <taxon>Chitinophagia</taxon>
        <taxon>Chitinophagales</taxon>
        <taxon>Chitinophagaceae</taxon>
        <taxon>Niabella</taxon>
    </lineage>
</organism>
<feature type="domain" description="Metallo-beta-lactamase" evidence="2">
    <location>
        <begin position="128"/>
        <end position="320"/>
    </location>
</feature>
<accession>A0ABZ0W3J3</accession>
<proteinExistence type="predicted"/>
<evidence type="ECO:0000256" key="1">
    <source>
        <dbReference type="SAM" id="Phobius"/>
    </source>
</evidence>
<dbReference type="PANTHER" id="PTHR15032:SF4">
    <property type="entry name" value="N-ACYL-PHOSPHATIDYLETHANOLAMINE-HYDROLYZING PHOSPHOLIPASE D"/>
    <property type="match status" value="1"/>
</dbReference>
<dbReference type="Pfam" id="PF12706">
    <property type="entry name" value="Lactamase_B_2"/>
    <property type="match status" value="1"/>
</dbReference>
<name>A0ABZ0W3J3_9BACT</name>
<gene>
    <name evidence="3" type="ORF">U0035_12970</name>
</gene>
<dbReference type="PANTHER" id="PTHR15032">
    <property type="entry name" value="N-ACYL-PHOSPHATIDYLETHANOLAMINE-HYDROLYZING PHOSPHOLIPASE D"/>
    <property type="match status" value="1"/>
</dbReference>
<dbReference type="EMBL" id="CP139960">
    <property type="protein sequence ID" value="WQD36580.1"/>
    <property type="molecule type" value="Genomic_DNA"/>
</dbReference>
<keyword evidence="1" id="KW-0812">Transmembrane</keyword>
<dbReference type="Gene3D" id="3.60.15.10">
    <property type="entry name" value="Ribonuclease Z/Hydroxyacylglutathione hydrolase-like"/>
    <property type="match status" value="1"/>
</dbReference>
<dbReference type="Proteomes" id="UP001325680">
    <property type="component" value="Chromosome"/>
</dbReference>
<feature type="transmembrane region" description="Helical" evidence="1">
    <location>
        <begin position="12"/>
        <end position="31"/>
    </location>
</feature>
<sequence>MKISLKKKLRKIMWVLLSAIVIIIAAVMIFINQKSFGKAPSGERLERIKKSPNYRDGTFQNQNPTPNFSSDKGFTGVLYDFFFKKVKDLRPSKDIPTIKTNLNGLGTEDALVWMGHSSLYMQVAGKKFLVDPVLVSASPLSAFNKAFNGAAAYQPRDLPDADILILTHDHWDHLDYETMISLKDRVGQVICPLGVGEHLEYWGFDKKKIVELDWDEQTSVDGFTITALPARHFSGRGLTRNKSLWASFMIQSPTGGNIYLGGDSGYDSHYTAIKQRFGAIDLAILENGQYNDAWKYIHLVPEDLVKAVKELNPKRLFTVHNSKYALAMHAWSEPLENISKAAEKDSIHLMTPMIGEVVHLKDTLQTFKKWWQ</sequence>
<evidence type="ECO:0000313" key="4">
    <source>
        <dbReference type="Proteomes" id="UP001325680"/>
    </source>
</evidence>
<keyword evidence="1" id="KW-0472">Membrane</keyword>
<reference evidence="3 4" key="1">
    <citation type="submission" date="2023-12" db="EMBL/GenBank/DDBJ databases">
        <title>Genome sequencing and assembly of bacterial species from a model synthetic community.</title>
        <authorList>
            <person name="Hogle S.L."/>
        </authorList>
    </citation>
    <scope>NUCLEOTIDE SEQUENCE [LARGE SCALE GENOMIC DNA]</scope>
    <source>
        <strain evidence="3 4">HAMBI_3031</strain>
    </source>
</reference>